<keyword evidence="3" id="KW-0934">Plastid</keyword>
<dbReference type="InterPro" id="IPR050584">
    <property type="entry name" value="Cholesterol_7-desaturase"/>
</dbReference>
<evidence type="ECO:0000256" key="5">
    <source>
        <dbReference type="ARBA" id="ARBA00022723"/>
    </source>
</evidence>
<organism evidence="10 11">
    <name type="scientific">Coccomyxa subellipsoidea (strain C-169)</name>
    <name type="common">Green microalga</name>
    <dbReference type="NCBI Taxonomy" id="574566"/>
    <lineage>
        <taxon>Eukaryota</taxon>
        <taxon>Viridiplantae</taxon>
        <taxon>Chlorophyta</taxon>
        <taxon>core chlorophytes</taxon>
        <taxon>Trebouxiophyceae</taxon>
        <taxon>Trebouxiophyceae incertae sedis</taxon>
        <taxon>Coccomyxaceae</taxon>
        <taxon>Coccomyxa</taxon>
        <taxon>Coccomyxa subellipsoidea</taxon>
    </lineage>
</organism>
<evidence type="ECO:0000256" key="3">
    <source>
        <dbReference type="ARBA" id="ARBA00022640"/>
    </source>
</evidence>
<dbReference type="GO" id="GO:0051537">
    <property type="term" value="F:2 iron, 2 sulfur cluster binding"/>
    <property type="evidence" value="ECO:0007669"/>
    <property type="project" value="UniProtKB-KW"/>
</dbReference>
<accession>I0YP62</accession>
<evidence type="ECO:0000256" key="2">
    <source>
        <dbReference type="ARBA" id="ARBA00022528"/>
    </source>
</evidence>
<evidence type="ECO:0000256" key="8">
    <source>
        <dbReference type="ARBA" id="ARBA00023014"/>
    </source>
</evidence>
<dbReference type="OrthoDB" id="426882at2759"/>
<evidence type="ECO:0000256" key="6">
    <source>
        <dbReference type="ARBA" id="ARBA00022946"/>
    </source>
</evidence>
<dbReference type="STRING" id="574566.I0YP62"/>
<dbReference type="GO" id="GO:0046872">
    <property type="term" value="F:metal ion binding"/>
    <property type="evidence" value="ECO:0007669"/>
    <property type="project" value="UniProtKB-KW"/>
</dbReference>
<keyword evidence="8" id="KW-0411">Iron-sulfur</keyword>
<evidence type="ECO:0000256" key="7">
    <source>
        <dbReference type="ARBA" id="ARBA00023004"/>
    </source>
</evidence>
<proteinExistence type="predicted"/>
<dbReference type="PANTHER" id="PTHR21266">
    <property type="entry name" value="IRON-SULFUR DOMAIN CONTAINING PROTEIN"/>
    <property type="match status" value="1"/>
</dbReference>
<dbReference type="InterPro" id="IPR017941">
    <property type="entry name" value="Rieske_2Fe-2S"/>
</dbReference>
<dbReference type="Gene3D" id="2.102.10.10">
    <property type="entry name" value="Rieske [2Fe-2S] iron-sulphur domain"/>
    <property type="match status" value="1"/>
</dbReference>
<keyword evidence="11" id="KW-1185">Reference proteome</keyword>
<dbReference type="EMBL" id="AGSI01000016">
    <property type="protein sequence ID" value="EIE20181.1"/>
    <property type="molecule type" value="Genomic_DNA"/>
</dbReference>
<dbReference type="SUPFAM" id="SSF55961">
    <property type="entry name" value="Bet v1-like"/>
    <property type="match status" value="1"/>
</dbReference>
<sequence>RNKQLQSDLDLPEQLQDFWYPVAFSSQLKDGAMVTMELFGKPWVLFRDAQGLPSCVKDACAHRACPLSLGSVVDGCIQCPYHGWQYDGSGNCTKMPSTAFCKGITVSTLPVSESEGFVWVWPGRSVPEHNVPQHVTRPPDGFTVHAELILEVPVEHGLLLENLLDLAHAPFTHTSTFAKGWPVPDVVKFNAARMLGGNWEPYPIDMAFEPPCMVLSTIGLAQPGKIERGARAASCKNHLHQLHVCLPAGPGRTRLLYRMSMDFLQWTKAVPGIQAFWAHIAKQVMGEDLVLVAGQQDRMLRGADVWANPVAYDKLGVRYRRWRNSVAAGSSAERAQAEAELRPMSAGELFHVPDDGCQLGEVCDVGDLQP</sequence>
<feature type="domain" description="Rieske" evidence="9">
    <location>
        <begin position="19"/>
        <end position="120"/>
    </location>
</feature>
<dbReference type="AlphaFoldDB" id="I0YP62"/>
<dbReference type="InterPro" id="IPR013626">
    <property type="entry name" value="PaO"/>
</dbReference>
<name>I0YP62_COCSC</name>
<dbReference type="eggNOG" id="ENOG502QS20">
    <property type="taxonomic scope" value="Eukaryota"/>
</dbReference>
<feature type="non-terminal residue" evidence="10">
    <location>
        <position position="1"/>
    </location>
</feature>
<keyword evidence="6" id="KW-0809">Transit peptide</keyword>
<keyword evidence="4" id="KW-0001">2Fe-2S</keyword>
<dbReference type="GeneID" id="17038157"/>
<comment type="caution">
    <text evidence="10">The sequence shown here is derived from an EMBL/GenBank/DDBJ whole genome shotgun (WGS) entry which is preliminary data.</text>
</comment>
<evidence type="ECO:0000313" key="11">
    <source>
        <dbReference type="Proteomes" id="UP000007264"/>
    </source>
</evidence>
<reference evidence="10 11" key="1">
    <citation type="journal article" date="2012" name="Genome Biol.">
        <title>The genome of the polar eukaryotic microalga coccomyxa subellipsoidea reveals traits of cold adaptation.</title>
        <authorList>
            <person name="Blanc G."/>
            <person name="Agarkova I."/>
            <person name="Grimwood J."/>
            <person name="Kuo A."/>
            <person name="Brueggeman A."/>
            <person name="Dunigan D."/>
            <person name="Gurnon J."/>
            <person name="Ladunga I."/>
            <person name="Lindquist E."/>
            <person name="Lucas S."/>
            <person name="Pangilinan J."/>
            <person name="Proschold T."/>
            <person name="Salamov A."/>
            <person name="Schmutz J."/>
            <person name="Weeks D."/>
            <person name="Yamada T."/>
            <person name="Claverie J.M."/>
            <person name="Grigoriev I."/>
            <person name="Van Etten J."/>
            <person name="Lomsadze A."/>
            <person name="Borodovsky M."/>
        </authorList>
    </citation>
    <scope>NUCLEOTIDE SEQUENCE [LARGE SCALE GENOMIC DNA]</scope>
    <source>
        <strain evidence="10 11">C-169</strain>
    </source>
</reference>
<dbReference type="RefSeq" id="XP_005644725.1">
    <property type="nucleotide sequence ID" value="XM_005644668.1"/>
</dbReference>
<dbReference type="Pfam" id="PF00355">
    <property type="entry name" value="Rieske"/>
    <property type="match status" value="1"/>
</dbReference>
<evidence type="ECO:0000256" key="1">
    <source>
        <dbReference type="ARBA" id="ARBA00004229"/>
    </source>
</evidence>
<protein>
    <submittedName>
        <fullName evidence="10">PaO-domain-containing protein</fullName>
    </submittedName>
</protein>
<dbReference type="PROSITE" id="PS51296">
    <property type="entry name" value="RIESKE"/>
    <property type="match status" value="1"/>
</dbReference>
<dbReference type="Pfam" id="PF08417">
    <property type="entry name" value="PaO"/>
    <property type="match status" value="1"/>
</dbReference>
<keyword evidence="2" id="KW-0150">Chloroplast</keyword>
<dbReference type="GO" id="GO:0010277">
    <property type="term" value="F:chlorophyllide a oxygenase activity"/>
    <property type="evidence" value="ECO:0007669"/>
    <property type="project" value="InterPro"/>
</dbReference>
<evidence type="ECO:0000259" key="9">
    <source>
        <dbReference type="PROSITE" id="PS51296"/>
    </source>
</evidence>
<dbReference type="KEGG" id="csl:COCSUDRAFT_18877"/>
<dbReference type="SUPFAM" id="SSF50022">
    <property type="entry name" value="ISP domain"/>
    <property type="match status" value="1"/>
</dbReference>
<dbReference type="GO" id="GO:0009507">
    <property type="term" value="C:chloroplast"/>
    <property type="evidence" value="ECO:0007669"/>
    <property type="project" value="UniProtKB-SubCell"/>
</dbReference>
<evidence type="ECO:0000313" key="10">
    <source>
        <dbReference type="EMBL" id="EIE20181.1"/>
    </source>
</evidence>
<gene>
    <name evidence="10" type="ORF">COCSUDRAFT_18877</name>
</gene>
<keyword evidence="7" id="KW-0408">Iron</keyword>
<comment type="subcellular location">
    <subcellularLocation>
        <location evidence="1">Plastid</location>
        <location evidence="1">Chloroplast</location>
    </subcellularLocation>
</comment>
<evidence type="ECO:0000256" key="4">
    <source>
        <dbReference type="ARBA" id="ARBA00022714"/>
    </source>
</evidence>
<keyword evidence="5" id="KW-0479">Metal-binding</keyword>
<dbReference type="PANTHER" id="PTHR21266:SF19">
    <property type="entry name" value="CHLOROPHYLLIDE A OXYGENASE, CHLOROPLASTIC"/>
    <property type="match status" value="1"/>
</dbReference>
<dbReference type="Gene3D" id="3.90.380.10">
    <property type="entry name" value="Naphthalene 1,2-dioxygenase Alpha Subunit, Chain A, domain 1"/>
    <property type="match status" value="1"/>
</dbReference>
<dbReference type="Proteomes" id="UP000007264">
    <property type="component" value="Unassembled WGS sequence"/>
</dbReference>
<dbReference type="InterPro" id="IPR036922">
    <property type="entry name" value="Rieske_2Fe-2S_sf"/>
</dbReference>